<dbReference type="Proteomes" id="UP000751190">
    <property type="component" value="Unassembled WGS sequence"/>
</dbReference>
<dbReference type="OrthoDB" id="426882at2759"/>
<dbReference type="PANTHER" id="PTHR21496">
    <property type="entry name" value="FERREDOXIN-RELATED"/>
    <property type="match status" value="1"/>
</dbReference>
<evidence type="ECO:0000256" key="5">
    <source>
        <dbReference type="ARBA" id="ARBA00034078"/>
    </source>
</evidence>
<comment type="cofactor">
    <cofactor evidence="5">
        <name>[2Fe-2S] cluster</name>
        <dbReference type="ChEBI" id="CHEBI:190135"/>
    </cofactor>
</comment>
<dbReference type="AlphaFoldDB" id="A0A8J6C385"/>
<dbReference type="Gene3D" id="2.102.10.10">
    <property type="entry name" value="Rieske [2Fe-2S] iron-sulphur domain"/>
    <property type="match status" value="1"/>
</dbReference>
<comment type="caution">
    <text evidence="7">The sequence shown here is derived from an EMBL/GenBank/DDBJ whole genome shotgun (WGS) entry which is preliminary data.</text>
</comment>
<keyword evidence="3" id="KW-0408">Iron</keyword>
<dbReference type="Pfam" id="PF22543">
    <property type="entry name" value="Rieske_4"/>
    <property type="match status" value="1"/>
</dbReference>
<evidence type="ECO:0000256" key="3">
    <source>
        <dbReference type="ARBA" id="ARBA00023004"/>
    </source>
</evidence>
<keyword evidence="2" id="KW-0479">Metal-binding</keyword>
<dbReference type="InterPro" id="IPR054716">
    <property type="entry name" value="Sol_Rieske_ferrdox_dom"/>
</dbReference>
<evidence type="ECO:0000259" key="6">
    <source>
        <dbReference type="PROSITE" id="PS51296"/>
    </source>
</evidence>
<feature type="domain" description="Rieske" evidence="6">
    <location>
        <begin position="11"/>
        <end position="130"/>
    </location>
</feature>
<evidence type="ECO:0000313" key="7">
    <source>
        <dbReference type="EMBL" id="KAG8460537.1"/>
    </source>
</evidence>
<dbReference type="SUPFAM" id="SSF50022">
    <property type="entry name" value="ISP domain"/>
    <property type="match status" value="1"/>
</dbReference>
<dbReference type="EMBL" id="JAGTXO010000032">
    <property type="protein sequence ID" value="KAG8460537.1"/>
    <property type="molecule type" value="Genomic_DNA"/>
</dbReference>
<gene>
    <name evidence="7" type="ORF">KFE25_013187</name>
</gene>
<name>A0A8J6C385_DIALT</name>
<dbReference type="GO" id="GO:0051537">
    <property type="term" value="F:2 iron, 2 sulfur cluster binding"/>
    <property type="evidence" value="ECO:0007669"/>
    <property type="project" value="UniProtKB-KW"/>
</dbReference>
<evidence type="ECO:0000256" key="1">
    <source>
        <dbReference type="ARBA" id="ARBA00022714"/>
    </source>
</evidence>
<dbReference type="GO" id="GO:0046872">
    <property type="term" value="F:metal ion binding"/>
    <property type="evidence" value="ECO:0007669"/>
    <property type="project" value="UniProtKB-KW"/>
</dbReference>
<keyword evidence="4" id="KW-0411">Iron-sulfur</keyword>
<sequence>MAGARADVDEWVLAARPGEVGGDVGARKHLQLNERFVSLIRGRNGGLHCLDSVCYHAGGPLLIGDVEDVNGVECIRCPWHAYPVRLVDGAKPYKRLHVMPDGTLGRASWELSERRQRVHMVDERADGVWVRLTSDARVDRHAEGAECESDRWAYRESAGRNVLRHGGPLKHAKY</sequence>
<dbReference type="PROSITE" id="PS51296">
    <property type="entry name" value="RIESKE"/>
    <property type="match status" value="1"/>
</dbReference>
<protein>
    <recommendedName>
        <fullName evidence="6">Rieske domain-containing protein</fullName>
    </recommendedName>
</protein>
<keyword evidence="1" id="KW-0001">2Fe-2S</keyword>
<evidence type="ECO:0000256" key="2">
    <source>
        <dbReference type="ARBA" id="ARBA00022723"/>
    </source>
</evidence>
<organism evidence="7 8">
    <name type="scientific">Diacronema lutheri</name>
    <name type="common">Unicellular marine alga</name>
    <name type="synonym">Monochrysis lutheri</name>
    <dbReference type="NCBI Taxonomy" id="2081491"/>
    <lineage>
        <taxon>Eukaryota</taxon>
        <taxon>Haptista</taxon>
        <taxon>Haptophyta</taxon>
        <taxon>Pavlovophyceae</taxon>
        <taxon>Pavlovales</taxon>
        <taxon>Pavlovaceae</taxon>
        <taxon>Diacronema</taxon>
    </lineage>
</organism>
<keyword evidence="8" id="KW-1185">Reference proteome</keyword>
<proteinExistence type="predicted"/>
<evidence type="ECO:0000256" key="4">
    <source>
        <dbReference type="ARBA" id="ARBA00023014"/>
    </source>
</evidence>
<accession>A0A8J6C385</accession>
<evidence type="ECO:0000313" key="8">
    <source>
        <dbReference type="Proteomes" id="UP000751190"/>
    </source>
</evidence>
<reference evidence="7" key="1">
    <citation type="submission" date="2021-05" db="EMBL/GenBank/DDBJ databases">
        <title>The genome of the haptophyte Pavlova lutheri (Diacronema luteri, Pavlovales) - a model for lipid biosynthesis in eukaryotic algae.</title>
        <authorList>
            <person name="Hulatt C.J."/>
            <person name="Posewitz M.C."/>
        </authorList>
    </citation>
    <scope>NUCLEOTIDE SEQUENCE</scope>
    <source>
        <strain evidence="7">NIVA-4/92</strain>
    </source>
</reference>
<dbReference type="InterPro" id="IPR036922">
    <property type="entry name" value="Rieske_2Fe-2S_sf"/>
</dbReference>
<dbReference type="PANTHER" id="PTHR21496:SF0">
    <property type="entry name" value="RIESKE DOMAIN-CONTAINING PROTEIN"/>
    <property type="match status" value="1"/>
</dbReference>
<dbReference type="InterPro" id="IPR017941">
    <property type="entry name" value="Rieske_2Fe-2S"/>
</dbReference>